<dbReference type="EMBL" id="NMUH01001801">
    <property type="protein sequence ID" value="MQL95527.1"/>
    <property type="molecule type" value="Genomic_DNA"/>
</dbReference>
<keyword evidence="2" id="KW-1185">Reference proteome</keyword>
<sequence>MVNGLVSSVGRICQPNYTTGSLFGITAEVGDEILNASALPDVISGTTSVTRGMGFCLASDRGDAFKEVKCGFCPGRDFQKCDKSFISARQSKGCSVRRGGGAAMASPTDSGGFRPRVARAVWEPREDGIQSVGMPSTRRFRAFFSVFF</sequence>
<name>A0A843VMF2_COLES</name>
<evidence type="ECO:0000313" key="2">
    <source>
        <dbReference type="Proteomes" id="UP000652761"/>
    </source>
</evidence>
<proteinExistence type="predicted"/>
<reference evidence="1" key="1">
    <citation type="submission" date="2017-07" db="EMBL/GenBank/DDBJ databases">
        <title>Taro Niue Genome Assembly and Annotation.</title>
        <authorList>
            <person name="Atibalentja N."/>
            <person name="Keating K."/>
            <person name="Fields C.J."/>
        </authorList>
    </citation>
    <scope>NUCLEOTIDE SEQUENCE</scope>
    <source>
        <strain evidence="1">Niue_2</strain>
        <tissue evidence="1">Leaf</tissue>
    </source>
</reference>
<dbReference type="AlphaFoldDB" id="A0A843VMF2"/>
<dbReference type="Proteomes" id="UP000652761">
    <property type="component" value="Unassembled WGS sequence"/>
</dbReference>
<protein>
    <submittedName>
        <fullName evidence="1">Uncharacterized protein</fullName>
    </submittedName>
</protein>
<comment type="caution">
    <text evidence="1">The sequence shown here is derived from an EMBL/GenBank/DDBJ whole genome shotgun (WGS) entry which is preliminary data.</text>
</comment>
<organism evidence="1 2">
    <name type="scientific">Colocasia esculenta</name>
    <name type="common">Wild taro</name>
    <name type="synonym">Arum esculentum</name>
    <dbReference type="NCBI Taxonomy" id="4460"/>
    <lineage>
        <taxon>Eukaryota</taxon>
        <taxon>Viridiplantae</taxon>
        <taxon>Streptophyta</taxon>
        <taxon>Embryophyta</taxon>
        <taxon>Tracheophyta</taxon>
        <taxon>Spermatophyta</taxon>
        <taxon>Magnoliopsida</taxon>
        <taxon>Liliopsida</taxon>
        <taxon>Araceae</taxon>
        <taxon>Aroideae</taxon>
        <taxon>Colocasieae</taxon>
        <taxon>Colocasia</taxon>
    </lineage>
</organism>
<gene>
    <name evidence="1" type="ORF">Taro_028191</name>
</gene>
<evidence type="ECO:0000313" key="1">
    <source>
        <dbReference type="EMBL" id="MQL95527.1"/>
    </source>
</evidence>
<accession>A0A843VMF2</accession>